<evidence type="ECO:0000313" key="1">
    <source>
        <dbReference type="EMBL" id="KAB0680036.1"/>
    </source>
</evidence>
<accession>A0A7V7PPT4</accession>
<evidence type="ECO:0000313" key="2">
    <source>
        <dbReference type="Proteomes" id="UP000432089"/>
    </source>
</evidence>
<dbReference type="AlphaFoldDB" id="A0A7V7PPT4"/>
<organism evidence="1 2">
    <name type="scientific">Plantimonas leprariae</name>
    <dbReference type="NCBI Taxonomy" id="2615207"/>
    <lineage>
        <taxon>Bacteria</taxon>
        <taxon>Pseudomonadati</taxon>
        <taxon>Pseudomonadota</taxon>
        <taxon>Alphaproteobacteria</taxon>
        <taxon>Hyphomicrobiales</taxon>
        <taxon>Aurantimonadaceae</taxon>
        <taxon>Plantimonas</taxon>
    </lineage>
</organism>
<gene>
    <name evidence="1" type="ORF">F6X38_10740</name>
</gene>
<comment type="caution">
    <text evidence="1">The sequence shown here is derived from an EMBL/GenBank/DDBJ whole genome shotgun (WGS) entry which is preliminary data.</text>
</comment>
<dbReference type="EMBL" id="VZDO01000007">
    <property type="protein sequence ID" value="KAB0680036.1"/>
    <property type="molecule type" value="Genomic_DNA"/>
</dbReference>
<name>A0A7V7PPT4_9HYPH</name>
<dbReference type="Proteomes" id="UP000432089">
    <property type="component" value="Unassembled WGS sequence"/>
</dbReference>
<evidence type="ECO:0008006" key="3">
    <source>
        <dbReference type="Google" id="ProtNLM"/>
    </source>
</evidence>
<dbReference type="RefSeq" id="WP_150969753.1">
    <property type="nucleotide sequence ID" value="NZ_VZDO01000007.1"/>
</dbReference>
<proteinExistence type="predicted"/>
<protein>
    <recommendedName>
        <fullName evidence="3">DUF2267 domain-containing protein</fullName>
    </recommendedName>
</protein>
<sequence length="127" mass="13003">MQELISRIAAETGLSPEKAMQALGQILLYIKTEGTDPAVETMIDGTPGANEAIIEAGNADADASGLGGMFGGGGGIMALGSRLMSLGLDMDGIQAVARELVSHARRNAGDETVDRVIQTTPGLSQFA</sequence>
<reference evidence="1 2" key="1">
    <citation type="submission" date="2019-09" db="EMBL/GenBank/DDBJ databases">
        <title>YIM 132180 draft genome.</title>
        <authorList>
            <person name="Zhang K."/>
        </authorList>
    </citation>
    <scope>NUCLEOTIDE SEQUENCE [LARGE SCALE GENOMIC DNA]</scope>
    <source>
        <strain evidence="1 2">YIM 132180</strain>
    </source>
</reference>
<keyword evidence="2" id="KW-1185">Reference proteome</keyword>